<evidence type="ECO:0000313" key="7">
    <source>
        <dbReference type="EMBL" id="MCW1887014.1"/>
    </source>
</evidence>
<dbReference type="Gene3D" id="3.40.570.10">
    <property type="entry name" value="Extracellular Endonuclease, subunit A"/>
    <property type="match status" value="1"/>
</dbReference>
<evidence type="ECO:0000256" key="3">
    <source>
        <dbReference type="ARBA" id="ARBA00022801"/>
    </source>
</evidence>
<sequence length="611" mass="67853">MNSKSPLKNLLADQEVMEEIRSAHGNMATRTEAATDGSESTLDVLLGGDESALSEGAYTQTEAIILLTGRPPLIIQDGVWQTPELASIRKRLDKSADALKKLIPKVGRVEVVDRSNYVGTGWMIDEGVMITNRHVAEVFAERSGNVFSFRRDPDQQVLQARVDFKREYQRSDTAFAQISEIIYLEEKGGVRPDMAMVRLAPNGGSLPEPVELDDANPEFDTDIAVIGYPAEDPRNDAFAMQDIFRGVYKVKRLSPGKVRGVDFDGKRLMHDCTTLGGNSGSVVFNLNTGKACGLHFSGDYRVNNYAVSVGWLKARLAEIGSNRLISIPSVAPAPDKRQPTEEVETLGYDPVFLGADFEIPLPEITAAVDIAPVTGSEEGELKYTHFSIVMNSRRRMPYFTACNIDGGKMFNFTRGNDQWFFDARIDEAFQIGEDLYGRNPLDRGHLVRRLDPAWGDSREEAKRGEEDTFYFTNCTPQHSRLNQRTWLSLEDYVLGNATTHDLKVTVFTGPVMAGTDREYRGALIPEEYWKVVVIVSSHTGQLSATGYLLSQADYLGDLEFVFGEFRTYQLPLAQVAEKTGLSFGDLTRYDPLNQAEGQPIRLISGNADIAL</sequence>
<protein>
    <submittedName>
        <fullName evidence="7">DNA/RNA non-specific endonuclease</fullName>
    </submittedName>
</protein>
<dbReference type="InterPro" id="IPR040255">
    <property type="entry name" value="Non-specific_endonuclease"/>
</dbReference>
<dbReference type="InterPro" id="IPR044925">
    <property type="entry name" value="His-Me_finger_sf"/>
</dbReference>
<keyword evidence="3" id="KW-0378">Hydrolase</keyword>
<keyword evidence="7" id="KW-0540">Nuclease</keyword>
<dbReference type="EMBL" id="JAPDDS010000014">
    <property type="protein sequence ID" value="MCW1887014.1"/>
    <property type="molecule type" value="Genomic_DNA"/>
</dbReference>
<accession>A0ABT3FUY0</accession>
<dbReference type="SMART" id="SM00892">
    <property type="entry name" value="Endonuclease_NS"/>
    <property type="match status" value="1"/>
</dbReference>
<name>A0ABT3FUY0_9BACT</name>
<keyword evidence="8" id="KW-1185">Reference proteome</keyword>
<feature type="domain" description="ENPP1-3/EXOG-like endonuclease/phosphodiesterase" evidence="5">
    <location>
        <begin position="383"/>
        <end position="590"/>
    </location>
</feature>
<keyword evidence="2" id="KW-0732">Signal</keyword>
<dbReference type="CDD" id="cd00091">
    <property type="entry name" value="NUC"/>
    <property type="match status" value="1"/>
</dbReference>
<dbReference type="InterPro" id="IPR043504">
    <property type="entry name" value="Peptidase_S1_PA_chymotrypsin"/>
</dbReference>
<dbReference type="Proteomes" id="UP001207930">
    <property type="component" value="Unassembled WGS sequence"/>
</dbReference>
<organism evidence="7 8">
    <name type="scientific">Luteolibacter flavescens</name>
    <dbReference type="NCBI Taxonomy" id="1859460"/>
    <lineage>
        <taxon>Bacteria</taxon>
        <taxon>Pseudomonadati</taxon>
        <taxon>Verrucomicrobiota</taxon>
        <taxon>Verrucomicrobiia</taxon>
        <taxon>Verrucomicrobiales</taxon>
        <taxon>Verrucomicrobiaceae</taxon>
        <taxon>Luteolibacter</taxon>
    </lineage>
</organism>
<feature type="domain" description="DNA/RNA non-specific endonuclease/pyrophosphatase/phosphodiesterase" evidence="6">
    <location>
        <begin position="382"/>
        <end position="590"/>
    </location>
</feature>
<keyword evidence="4" id="KW-0720">Serine protease</keyword>
<evidence type="ECO:0000256" key="2">
    <source>
        <dbReference type="ARBA" id="ARBA00022729"/>
    </source>
</evidence>
<dbReference type="Pfam" id="PF01223">
    <property type="entry name" value="Endonuclease_NS"/>
    <property type="match status" value="1"/>
</dbReference>
<reference evidence="7 8" key="1">
    <citation type="submission" date="2022-10" db="EMBL/GenBank/DDBJ databases">
        <title>Luteolibacter flavescens strain MCCC 1K03193, whole genome shotgun sequencing project.</title>
        <authorList>
            <person name="Zhao G."/>
            <person name="Shen L."/>
        </authorList>
    </citation>
    <scope>NUCLEOTIDE SEQUENCE [LARGE SCALE GENOMIC DNA]</scope>
    <source>
        <strain evidence="7 8">MCCC 1K03193</strain>
    </source>
</reference>
<dbReference type="Pfam" id="PF13365">
    <property type="entry name" value="Trypsin_2"/>
    <property type="match status" value="1"/>
</dbReference>
<dbReference type="InterPro" id="IPR009003">
    <property type="entry name" value="Peptidase_S1_PA"/>
</dbReference>
<dbReference type="InterPro" id="IPR020821">
    <property type="entry name" value="ENPP1-3/EXOG-like_nuc-like"/>
</dbReference>
<dbReference type="Gene3D" id="2.40.10.10">
    <property type="entry name" value="Trypsin-like serine proteases"/>
    <property type="match status" value="2"/>
</dbReference>
<dbReference type="GO" id="GO:0004519">
    <property type="term" value="F:endonuclease activity"/>
    <property type="evidence" value="ECO:0007669"/>
    <property type="project" value="UniProtKB-KW"/>
</dbReference>
<proteinExistence type="predicted"/>
<dbReference type="RefSeq" id="WP_264502969.1">
    <property type="nucleotide sequence ID" value="NZ_JAPDDS010000014.1"/>
</dbReference>
<dbReference type="PROSITE" id="PS00673">
    <property type="entry name" value="V8_SER"/>
    <property type="match status" value="1"/>
</dbReference>
<dbReference type="InterPro" id="IPR000126">
    <property type="entry name" value="V8_ser_AS"/>
</dbReference>
<dbReference type="SUPFAM" id="SSF50494">
    <property type="entry name" value="Trypsin-like serine proteases"/>
    <property type="match status" value="1"/>
</dbReference>
<keyword evidence="7" id="KW-0255">Endonuclease</keyword>
<evidence type="ECO:0000313" key="8">
    <source>
        <dbReference type="Proteomes" id="UP001207930"/>
    </source>
</evidence>
<dbReference type="SUPFAM" id="SSF54060">
    <property type="entry name" value="His-Me finger endonucleases"/>
    <property type="match status" value="1"/>
</dbReference>
<dbReference type="PANTHER" id="PTHR13966">
    <property type="entry name" value="ENDONUCLEASE RELATED"/>
    <property type="match status" value="1"/>
</dbReference>
<evidence type="ECO:0000256" key="4">
    <source>
        <dbReference type="ARBA" id="ARBA00022825"/>
    </source>
</evidence>
<gene>
    <name evidence="7" type="ORF">OKA04_19905</name>
</gene>
<dbReference type="InterPro" id="IPR044929">
    <property type="entry name" value="DNA/RNA_non-sp_Endonuclease_sf"/>
</dbReference>
<evidence type="ECO:0000259" key="6">
    <source>
        <dbReference type="SMART" id="SM00892"/>
    </source>
</evidence>
<dbReference type="SMART" id="SM00477">
    <property type="entry name" value="NUC"/>
    <property type="match status" value="1"/>
</dbReference>
<keyword evidence="1" id="KW-0645">Protease</keyword>
<evidence type="ECO:0000259" key="5">
    <source>
        <dbReference type="SMART" id="SM00477"/>
    </source>
</evidence>
<evidence type="ECO:0000256" key="1">
    <source>
        <dbReference type="ARBA" id="ARBA00022670"/>
    </source>
</evidence>
<dbReference type="PANTHER" id="PTHR13966:SF5">
    <property type="entry name" value="ENDONUCLEASE G, MITOCHONDRIAL"/>
    <property type="match status" value="1"/>
</dbReference>
<comment type="caution">
    <text evidence="7">The sequence shown here is derived from an EMBL/GenBank/DDBJ whole genome shotgun (WGS) entry which is preliminary data.</text>
</comment>
<dbReference type="InterPro" id="IPR001604">
    <property type="entry name" value="Endo_G_ENPP1-like_dom"/>
</dbReference>